<organism evidence="3 4">
    <name type="scientific">Leclercia adecarboxylata</name>
    <dbReference type="NCBI Taxonomy" id="83655"/>
    <lineage>
        <taxon>Bacteria</taxon>
        <taxon>Pseudomonadati</taxon>
        <taxon>Pseudomonadota</taxon>
        <taxon>Gammaproteobacteria</taxon>
        <taxon>Enterobacterales</taxon>
        <taxon>Enterobacteriaceae</taxon>
        <taxon>Leclercia</taxon>
    </lineage>
</organism>
<evidence type="ECO:0000313" key="4">
    <source>
        <dbReference type="Proteomes" id="UP000310719"/>
    </source>
</evidence>
<gene>
    <name evidence="3" type="ORF">NCTC13032_01187</name>
</gene>
<accession>A0A4U9HJL5</accession>
<proteinExistence type="predicted"/>
<feature type="compositionally biased region" description="Basic residues" evidence="1">
    <location>
        <begin position="46"/>
        <end position="59"/>
    </location>
</feature>
<evidence type="ECO:0000256" key="1">
    <source>
        <dbReference type="SAM" id="MobiDB-lite"/>
    </source>
</evidence>
<evidence type="ECO:0000313" key="3">
    <source>
        <dbReference type="EMBL" id="VTP64114.1"/>
    </source>
</evidence>
<protein>
    <submittedName>
        <fullName evidence="3">Uncharacterized protein</fullName>
    </submittedName>
</protein>
<feature type="chain" id="PRO_5020481689" evidence="2">
    <location>
        <begin position="21"/>
        <end position="59"/>
    </location>
</feature>
<evidence type="ECO:0000256" key="2">
    <source>
        <dbReference type="SAM" id="SignalP"/>
    </source>
</evidence>
<sequence length="59" mass="6682">MKLPIKPHLLALICSAGLFAASGVVYVNSRTTETLTQPSPPCSPPRQRKPPRRLWRMRR</sequence>
<feature type="region of interest" description="Disordered" evidence="1">
    <location>
        <begin position="32"/>
        <end position="59"/>
    </location>
</feature>
<reference evidence="3 4" key="1">
    <citation type="submission" date="2019-05" db="EMBL/GenBank/DDBJ databases">
        <authorList>
            <consortium name="Pathogen Informatics"/>
        </authorList>
    </citation>
    <scope>NUCLEOTIDE SEQUENCE [LARGE SCALE GENOMIC DNA]</scope>
    <source>
        <strain evidence="3 4">NCTC13032</strain>
    </source>
</reference>
<dbReference type="AlphaFoldDB" id="A0A4U9HJL5"/>
<dbReference type="Proteomes" id="UP000310719">
    <property type="component" value="Chromosome"/>
</dbReference>
<dbReference type="EMBL" id="LR590464">
    <property type="protein sequence ID" value="VTP64114.1"/>
    <property type="molecule type" value="Genomic_DNA"/>
</dbReference>
<feature type="signal peptide" evidence="2">
    <location>
        <begin position="1"/>
        <end position="20"/>
    </location>
</feature>
<keyword evidence="2" id="KW-0732">Signal</keyword>
<name>A0A4U9HJL5_9ENTR</name>